<organism evidence="2 3">
    <name type="scientific">Mycena pura</name>
    <dbReference type="NCBI Taxonomy" id="153505"/>
    <lineage>
        <taxon>Eukaryota</taxon>
        <taxon>Fungi</taxon>
        <taxon>Dikarya</taxon>
        <taxon>Basidiomycota</taxon>
        <taxon>Agaricomycotina</taxon>
        <taxon>Agaricomycetes</taxon>
        <taxon>Agaricomycetidae</taxon>
        <taxon>Agaricales</taxon>
        <taxon>Marasmiineae</taxon>
        <taxon>Mycenaceae</taxon>
        <taxon>Mycena</taxon>
    </lineage>
</organism>
<dbReference type="Proteomes" id="UP001219525">
    <property type="component" value="Unassembled WGS sequence"/>
</dbReference>
<reference evidence="2" key="1">
    <citation type="submission" date="2023-03" db="EMBL/GenBank/DDBJ databases">
        <title>Massive genome expansion in bonnet fungi (Mycena s.s.) driven by repeated elements and novel gene families across ecological guilds.</title>
        <authorList>
            <consortium name="Lawrence Berkeley National Laboratory"/>
            <person name="Harder C.B."/>
            <person name="Miyauchi S."/>
            <person name="Viragh M."/>
            <person name="Kuo A."/>
            <person name="Thoen E."/>
            <person name="Andreopoulos B."/>
            <person name="Lu D."/>
            <person name="Skrede I."/>
            <person name="Drula E."/>
            <person name="Henrissat B."/>
            <person name="Morin E."/>
            <person name="Kohler A."/>
            <person name="Barry K."/>
            <person name="LaButti K."/>
            <person name="Morin E."/>
            <person name="Salamov A."/>
            <person name="Lipzen A."/>
            <person name="Mereny Z."/>
            <person name="Hegedus B."/>
            <person name="Baldrian P."/>
            <person name="Stursova M."/>
            <person name="Weitz H."/>
            <person name="Taylor A."/>
            <person name="Grigoriev I.V."/>
            <person name="Nagy L.G."/>
            <person name="Martin F."/>
            <person name="Kauserud H."/>
        </authorList>
    </citation>
    <scope>NUCLEOTIDE SEQUENCE</scope>
    <source>
        <strain evidence="2">9144</strain>
    </source>
</reference>
<evidence type="ECO:0000313" key="3">
    <source>
        <dbReference type="Proteomes" id="UP001219525"/>
    </source>
</evidence>
<evidence type="ECO:0000313" key="2">
    <source>
        <dbReference type="EMBL" id="KAJ7223104.1"/>
    </source>
</evidence>
<dbReference type="AlphaFoldDB" id="A0AAD6YLQ7"/>
<proteinExistence type="predicted"/>
<name>A0AAD6YLQ7_9AGAR</name>
<accession>A0AAD6YLQ7</accession>
<keyword evidence="1" id="KW-0732">Signal</keyword>
<feature type="chain" id="PRO_5042219204" evidence="1">
    <location>
        <begin position="24"/>
        <end position="231"/>
    </location>
</feature>
<protein>
    <submittedName>
        <fullName evidence="2">Uncharacterized protein</fullName>
    </submittedName>
</protein>
<comment type="caution">
    <text evidence="2">The sequence shown here is derived from an EMBL/GenBank/DDBJ whole genome shotgun (WGS) entry which is preliminary data.</text>
</comment>
<sequence>MSYPVAIPSLLVLHPVLAPLTASLPELSNSEVAGAPLRPAAVDEARLITESLRSAHERNPGAPVTLAILNDAHTRQRTIEVLHGVDTHLGGVANVLDRALAPFIDSVYATVARGNALTFNVMAEGLGYDGYRGIPKTVAGSGLALANTIAVGQVPPPLPTNSAVNTVCPLLVGANAATINSFTHAQILALVEFYNENFGIIPADTIAERQSKVLRWLKFGVRPLLSITLPR</sequence>
<keyword evidence="3" id="KW-1185">Reference proteome</keyword>
<feature type="signal peptide" evidence="1">
    <location>
        <begin position="1"/>
        <end position="23"/>
    </location>
</feature>
<evidence type="ECO:0000256" key="1">
    <source>
        <dbReference type="SAM" id="SignalP"/>
    </source>
</evidence>
<dbReference type="EMBL" id="JARJCW010000006">
    <property type="protein sequence ID" value="KAJ7223104.1"/>
    <property type="molecule type" value="Genomic_DNA"/>
</dbReference>
<gene>
    <name evidence="2" type="ORF">GGX14DRAFT_426852</name>
</gene>